<dbReference type="AlphaFoldDB" id="F9WBP3"/>
<sequence>MVSAELLCRDDSASASSLTDMVLTNCSRPQSNCGKEFLSVSGTQRLTSYVDIPVEDVHKRFSIEEEGAVAGECEAVPLPRRFGFDMIGLASVTEDILRGLYEACDVHHTGGVERGVLRELMRTSFSHFGAPCSERDLDRFFESVTPFHIRRRLTPEEQLTSLMPFDEFCVAFLSWLRR</sequence>
<reference evidence="1 2" key="2">
    <citation type="journal article" date="2012" name="Proc. Natl. Acad. Sci. U.S.A.">
        <title>Antigenic diversity is generated by distinct evolutionary mechanisms in African trypanosome species.</title>
        <authorList>
            <person name="Jackson A.P."/>
            <person name="Berry A."/>
            <person name="Aslett M."/>
            <person name="Allison H.C."/>
            <person name="Burton P."/>
            <person name="Vavrova-Anderson J."/>
            <person name="Brown R."/>
            <person name="Browne H."/>
            <person name="Corton N."/>
            <person name="Hauser H."/>
            <person name="Gamble J."/>
            <person name="Gilderthorp R."/>
            <person name="Marcello L."/>
            <person name="McQuillan J."/>
            <person name="Otto T.D."/>
            <person name="Quail M.A."/>
            <person name="Sanders M.J."/>
            <person name="van Tonder A."/>
            <person name="Ginger M.L."/>
            <person name="Field M.C."/>
            <person name="Barry J.D."/>
            <person name="Hertz-Fowler C."/>
            <person name="Berriman M."/>
        </authorList>
    </citation>
    <scope>NUCLEOTIDE SEQUENCE [LARGE SCALE GENOMIC DNA]</scope>
    <source>
        <strain evidence="1 2">IL3000</strain>
    </source>
</reference>
<comment type="caution">
    <text evidence="1">The sequence shown here is derived from an EMBL/GenBank/DDBJ whole genome shotgun (WGS) entry which is preliminary data.</text>
</comment>
<dbReference type="Proteomes" id="UP000000702">
    <property type="component" value="Unassembled WGS sequence"/>
</dbReference>
<dbReference type="VEuPathDB" id="TriTrypDB:TcIL3000_0_52720"/>
<evidence type="ECO:0000313" key="2">
    <source>
        <dbReference type="Proteomes" id="UP000000702"/>
    </source>
</evidence>
<protein>
    <submittedName>
        <fullName evidence="1">WGS project CAEQ00000000 data, annotated contig 2127</fullName>
    </submittedName>
</protein>
<gene>
    <name evidence="1" type="ORF">TCIL3000_0_52720</name>
</gene>
<dbReference type="EMBL" id="CAEQ01001605">
    <property type="protein sequence ID" value="CCD14676.1"/>
    <property type="molecule type" value="Genomic_DNA"/>
</dbReference>
<dbReference type="OMA" id="FEHITPY"/>
<evidence type="ECO:0000313" key="1">
    <source>
        <dbReference type="EMBL" id="CCD14676.1"/>
    </source>
</evidence>
<accession>F9WBP3</accession>
<proteinExistence type="predicted"/>
<reference evidence="2" key="1">
    <citation type="submission" date="2011-07" db="EMBL/GenBank/DDBJ databases">
        <title>Divergent evolution of antigenic variation in African trypanosomes.</title>
        <authorList>
            <person name="Jackson A.P."/>
            <person name="Berry A."/>
            <person name="Allison H.C."/>
            <person name="Burton P."/>
            <person name="Anderson J."/>
            <person name="Aslett M."/>
            <person name="Brown R."/>
            <person name="Corton N."/>
            <person name="Harris D."/>
            <person name="Hauser H."/>
            <person name="Gamble J."/>
            <person name="Gilderthorp R."/>
            <person name="McQuillan J."/>
            <person name="Quail M.A."/>
            <person name="Sanders M."/>
            <person name="Van Tonder A."/>
            <person name="Ginger M.L."/>
            <person name="Donelson J.E."/>
            <person name="Field M.C."/>
            <person name="Barry J.D."/>
            <person name="Berriman M."/>
            <person name="Hertz-Fowler C."/>
        </authorList>
    </citation>
    <scope>NUCLEOTIDE SEQUENCE [LARGE SCALE GENOMIC DNA]</scope>
    <source>
        <strain evidence="2">IL3000</strain>
    </source>
</reference>
<organism evidence="1 2">
    <name type="scientific">Trypanosoma congolense (strain IL3000)</name>
    <dbReference type="NCBI Taxonomy" id="1068625"/>
    <lineage>
        <taxon>Eukaryota</taxon>
        <taxon>Discoba</taxon>
        <taxon>Euglenozoa</taxon>
        <taxon>Kinetoplastea</taxon>
        <taxon>Metakinetoplastina</taxon>
        <taxon>Trypanosomatida</taxon>
        <taxon>Trypanosomatidae</taxon>
        <taxon>Trypanosoma</taxon>
        <taxon>Nannomonas</taxon>
    </lineage>
</organism>
<name>F9WBP3_TRYCI</name>
<keyword evidence="2" id="KW-1185">Reference proteome</keyword>